<reference evidence="2" key="1">
    <citation type="journal article" date="2019" name="Int. J. Syst. Evol. Microbiol.">
        <title>The Global Catalogue of Microorganisms (GCM) 10K type strain sequencing project: providing services to taxonomists for standard genome sequencing and annotation.</title>
        <authorList>
            <consortium name="The Broad Institute Genomics Platform"/>
            <consortium name="The Broad Institute Genome Sequencing Center for Infectious Disease"/>
            <person name="Wu L."/>
            <person name="Ma J."/>
        </authorList>
    </citation>
    <scope>NUCLEOTIDE SEQUENCE [LARGE SCALE GENOMIC DNA]</scope>
    <source>
        <strain evidence="2">KCTC 42964</strain>
    </source>
</reference>
<name>A0ABV7L5E3_9PROT</name>
<evidence type="ECO:0000313" key="1">
    <source>
        <dbReference type="EMBL" id="MFC3229487.1"/>
    </source>
</evidence>
<dbReference type="RefSeq" id="WP_379903745.1">
    <property type="nucleotide sequence ID" value="NZ_JBHRTR010000032.1"/>
</dbReference>
<dbReference type="PANTHER" id="PTHR35566">
    <property type="entry name" value="BLR3599 PROTEIN"/>
    <property type="match status" value="1"/>
</dbReference>
<gene>
    <name evidence="1" type="primary">tssK</name>
    <name evidence="1" type="ORF">ACFOGJ_19725</name>
</gene>
<sequence length="452" mass="50219">MRLPGVPHEVHWHEGMLLVPQHFQQSALRTERLVNYRVRTANPYAFGVVNIDVDRALLLDGMIRLQGLDLIMPDGAVVQLASQNPDDFAVDLRPYAEDLRRAPMKIFAAIPAMGGANEDQRIQGELARYEASEGEAVADIHSGEGGERIMRQRPAFSLLVTNDPSRKFVSLPIAEVTRRNEVFEITDYVPPCLSIAPSSSLGLALNTVIRRIREKAVFLRERTRGLEAESREGEAAAVRITVASLTAMLPRLEALAGSGRAHPFDLFLSLCDLVGALSTLSPSLVPPALKTYDHLNIRANFQEALDYINECLDRVHQNYLTVVFDEETTGFSIQLRPEWDSGNLIIGARTRPGQRDEDVVSWINTAVVGTRERVQGLRERRMLGASRTLIDREVSMELVQTRGIILFAVKADANFIDRDGVLEVSNTLDRIASHKPQELILYLSNRGKSGGA</sequence>
<dbReference type="NCBIfam" id="TIGR03353">
    <property type="entry name" value="VI_chp_4"/>
    <property type="match status" value="1"/>
</dbReference>
<dbReference type="Proteomes" id="UP001595528">
    <property type="component" value="Unassembled WGS sequence"/>
</dbReference>
<evidence type="ECO:0000313" key="2">
    <source>
        <dbReference type="Proteomes" id="UP001595528"/>
    </source>
</evidence>
<dbReference type="Pfam" id="PF05936">
    <property type="entry name" value="T6SS_VasE"/>
    <property type="match status" value="1"/>
</dbReference>
<dbReference type="EMBL" id="JBHRTR010000032">
    <property type="protein sequence ID" value="MFC3229487.1"/>
    <property type="molecule type" value="Genomic_DNA"/>
</dbReference>
<keyword evidence="2" id="KW-1185">Reference proteome</keyword>
<proteinExistence type="predicted"/>
<dbReference type="PANTHER" id="PTHR35566:SF1">
    <property type="entry name" value="TYPE VI SECRETION SYSTEM BASEPLATE COMPONENT TSSK1"/>
    <property type="match status" value="1"/>
</dbReference>
<organism evidence="1 2">
    <name type="scientific">Marinibaculum pumilum</name>
    <dbReference type="NCBI Taxonomy" id="1766165"/>
    <lineage>
        <taxon>Bacteria</taxon>
        <taxon>Pseudomonadati</taxon>
        <taxon>Pseudomonadota</taxon>
        <taxon>Alphaproteobacteria</taxon>
        <taxon>Rhodospirillales</taxon>
        <taxon>Rhodospirillaceae</taxon>
        <taxon>Marinibaculum</taxon>
    </lineage>
</organism>
<comment type="caution">
    <text evidence="1">The sequence shown here is derived from an EMBL/GenBank/DDBJ whole genome shotgun (WGS) entry which is preliminary data.</text>
</comment>
<protein>
    <submittedName>
        <fullName evidence="1">Type VI secretion system baseplate subunit TssK</fullName>
    </submittedName>
</protein>
<accession>A0ABV7L5E3</accession>
<dbReference type="InterPro" id="IPR010263">
    <property type="entry name" value="T6SS_TssK"/>
</dbReference>